<keyword evidence="4 7" id="KW-0067">ATP-binding</keyword>
<dbReference type="EMBL" id="VLKG01000012">
    <property type="protein sequence ID" value="TWH64162.1"/>
    <property type="molecule type" value="Genomic_DNA"/>
</dbReference>
<evidence type="ECO:0000256" key="2">
    <source>
        <dbReference type="ARBA" id="ARBA00022801"/>
    </source>
</evidence>
<dbReference type="InterPro" id="IPR014014">
    <property type="entry name" value="RNA_helicase_DEAD_Q_motif"/>
</dbReference>
<dbReference type="Pfam" id="PF03880">
    <property type="entry name" value="DbpA"/>
    <property type="match status" value="1"/>
</dbReference>
<dbReference type="PROSITE" id="PS51195">
    <property type="entry name" value="Q_MOTIF"/>
    <property type="match status" value="1"/>
</dbReference>
<dbReference type="InterPro" id="IPR005580">
    <property type="entry name" value="DbpA/CsdA_RNA-bd_dom"/>
</dbReference>
<dbReference type="GO" id="GO:0003724">
    <property type="term" value="F:RNA helicase activity"/>
    <property type="evidence" value="ECO:0007669"/>
    <property type="project" value="InterPro"/>
</dbReference>
<evidence type="ECO:0000259" key="8">
    <source>
        <dbReference type="PROSITE" id="PS51192"/>
    </source>
</evidence>
<accession>A0A562HZP9</accession>
<evidence type="ECO:0000256" key="5">
    <source>
        <dbReference type="ARBA" id="ARBA00038437"/>
    </source>
</evidence>
<dbReference type="PROSITE" id="PS51192">
    <property type="entry name" value="HELICASE_ATP_BIND_1"/>
    <property type="match status" value="1"/>
</dbReference>
<evidence type="ECO:0000259" key="10">
    <source>
        <dbReference type="PROSITE" id="PS51195"/>
    </source>
</evidence>
<dbReference type="PANTHER" id="PTHR47959">
    <property type="entry name" value="ATP-DEPENDENT RNA HELICASE RHLE-RELATED"/>
    <property type="match status" value="1"/>
</dbReference>
<dbReference type="CDD" id="cd18787">
    <property type="entry name" value="SF2_C_DEAD"/>
    <property type="match status" value="1"/>
</dbReference>
<name>A0A562HZP9_9GAMM</name>
<evidence type="ECO:0000313" key="12">
    <source>
        <dbReference type="Proteomes" id="UP000319627"/>
    </source>
</evidence>
<comment type="similarity">
    <text evidence="5 7">Belongs to the DEAD box helicase family.</text>
</comment>
<dbReference type="InterPro" id="IPR000629">
    <property type="entry name" value="RNA-helicase_DEAD-box_CS"/>
</dbReference>
<organism evidence="11 12">
    <name type="scientific">Azomonas agilis</name>
    <dbReference type="NCBI Taxonomy" id="116849"/>
    <lineage>
        <taxon>Bacteria</taxon>
        <taxon>Pseudomonadati</taxon>
        <taxon>Pseudomonadota</taxon>
        <taxon>Gammaproteobacteria</taxon>
        <taxon>Pseudomonadales</taxon>
        <taxon>Pseudomonadaceae</taxon>
        <taxon>Azomonas</taxon>
    </lineage>
</organism>
<proteinExistence type="inferred from homology"/>
<comment type="caution">
    <text evidence="11">The sequence shown here is derived from an EMBL/GenBank/DDBJ whole genome shotgun (WGS) entry which is preliminary data.</text>
</comment>
<sequence length="458" mass="50515">MTLAFSSLPLPAPLLASLDSLGYHSMTPIQQQALPLALAGHDLIAQARTGSGKTAAFALSVLAQLNPRYLGCQALVLCPTRELAEQVAREFRQLARAIGNIKVLTLCGGVPLGPQIGSLEHGAHIVVGTPGRIQEHLRKDTLRLKGLSQLVLDEADRMLEMGFIEPIREIIEQTPERRQTLLFSATYPASIEQLAERFLRTPQRIIVESLHGDSEIRQRFYRVDPLSRHAAVARLLLHYRPTSSIVFCQTRQQCQELADWLNLRKISSVALHGDLEQRERDQVLTLFANRSCSVLIATDVAARGLDIDNLEVVINLELARDPQVHIHRIGRTGRAGATGQAFSLVAPNEMARATAIEALQERELTWANLDSLSDTADQRLLPPMTSICISVGRKDKMRPGDILGALTGTDGLPSEVIGKISLFDHCAYVAIQREHARTALSRLTERKVKGRSVRGRIL</sequence>
<dbReference type="InterPro" id="IPR001650">
    <property type="entry name" value="Helicase_C-like"/>
</dbReference>
<dbReference type="Gene3D" id="3.40.50.300">
    <property type="entry name" value="P-loop containing nucleotide triphosphate hydrolases"/>
    <property type="match status" value="2"/>
</dbReference>
<evidence type="ECO:0000256" key="4">
    <source>
        <dbReference type="ARBA" id="ARBA00022840"/>
    </source>
</evidence>
<evidence type="ECO:0000259" key="9">
    <source>
        <dbReference type="PROSITE" id="PS51194"/>
    </source>
</evidence>
<feature type="domain" description="Helicase C-terminal" evidence="9">
    <location>
        <begin position="231"/>
        <end position="381"/>
    </location>
</feature>
<reference evidence="11 12" key="1">
    <citation type="submission" date="2019-07" db="EMBL/GenBank/DDBJ databases">
        <title>Genomic Encyclopedia of Type Strains, Phase I: the one thousand microbial genomes (KMG-I) project.</title>
        <authorList>
            <person name="Kyrpides N."/>
        </authorList>
    </citation>
    <scope>NUCLEOTIDE SEQUENCE [LARGE SCALE GENOMIC DNA]</scope>
    <source>
        <strain evidence="11 12">DSM 375</strain>
    </source>
</reference>
<dbReference type="SMART" id="SM00490">
    <property type="entry name" value="HELICc"/>
    <property type="match status" value="1"/>
</dbReference>
<feature type="domain" description="Helicase ATP-binding" evidence="8">
    <location>
        <begin position="34"/>
        <end position="205"/>
    </location>
</feature>
<gene>
    <name evidence="11" type="ORF">LX59_02713</name>
</gene>
<keyword evidence="1 7" id="KW-0547">Nucleotide-binding</keyword>
<dbReference type="PROSITE" id="PS00039">
    <property type="entry name" value="DEAD_ATP_HELICASE"/>
    <property type="match status" value="1"/>
</dbReference>
<dbReference type="InterPro" id="IPR044742">
    <property type="entry name" value="DEAD/DEAH_RhlB"/>
</dbReference>
<dbReference type="Proteomes" id="UP000319627">
    <property type="component" value="Unassembled WGS sequence"/>
</dbReference>
<dbReference type="Pfam" id="PF00270">
    <property type="entry name" value="DEAD"/>
    <property type="match status" value="1"/>
</dbReference>
<feature type="domain" description="DEAD-box RNA helicase Q" evidence="10">
    <location>
        <begin position="3"/>
        <end position="31"/>
    </location>
</feature>
<protein>
    <submittedName>
        <fullName evidence="11">ATP-independent RNA helicase DbpA</fullName>
    </submittedName>
</protein>
<dbReference type="AlphaFoldDB" id="A0A562HZP9"/>
<evidence type="ECO:0000256" key="1">
    <source>
        <dbReference type="ARBA" id="ARBA00022741"/>
    </source>
</evidence>
<dbReference type="InterPro" id="IPR011545">
    <property type="entry name" value="DEAD/DEAH_box_helicase_dom"/>
</dbReference>
<keyword evidence="3 7" id="KW-0347">Helicase</keyword>
<dbReference type="CDD" id="cd00268">
    <property type="entry name" value="DEADc"/>
    <property type="match status" value="1"/>
</dbReference>
<dbReference type="InterPro" id="IPR027417">
    <property type="entry name" value="P-loop_NTPase"/>
</dbReference>
<dbReference type="GO" id="GO:0005524">
    <property type="term" value="F:ATP binding"/>
    <property type="evidence" value="ECO:0007669"/>
    <property type="project" value="UniProtKB-KW"/>
</dbReference>
<keyword evidence="2 7" id="KW-0378">Hydrolase</keyword>
<evidence type="ECO:0000256" key="3">
    <source>
        <dbReference type="ARBA" id="ARBA00022806"/>
    </source>
</evidence>
<keyword evidence="12" id="KW-1185">Reference proteome</keyword>
<dbReference type="PROSITE" id="PS51194">
    <property type="entry name" value="HELICASE_CTER"/>
    <property type="match status" value="1"/>
</dbReference>
<dbReference type="SUPFAM" id="SSF52540">
    <property type="entry name" value="P-loop containing nucleoside triphosphate hydrolases"/>
    <property type="match status" value="1"/>
</dbReference>
<dbReference type="Pfam" id="PF00271">
    <property type="entry name" value="Helicase_C"/>
    <property type="match status" value="1"/>
</dbReference>
<evidence type="ECO:0000256" key="7">
    <source>
        <dbReference type="RuleBase" id="RU000492"/>
    </source>
</evidence>
<dbReference type="NCBIfam" id="NF008744">
    <property type="entry name" value="PRK11776.1"/>
    <property type="match status" value="1"/>
</dbReference>
<evidence type="ECO:0000313" key="11">
    <source>
        <dbReference type="EMBL" id="TWH64162.1"/>
    </source>
</evidence>
<feature type="short sequence motif" description="Q motif" evidence="6">
    <location>
        <begin position="3"/>
        <end position="31"/>
    </location>
</feature>
<dbReference type="GO" id="GO:0003676">
    <property type="term" value="F:nucleic acid binding"/>
    <property type="evidence" value="ECO:0007669"/>
    <property type="project" value="InterPro"/>
</dbReference>
<dbReference type="InterPro" id="IPR050079">
    <property type="entry name" value="DEAD_box_RNA_helicase"/>
</dbReference>
<dbReference type="GO" id="GO:0016787">
    <property type="term" value="F:hydrolase activity"/>
    <property type="evidence" value="ECO:0007669"/>
    <property type="project" value="UniProtKB-KW"/>
</dbReference>
<dbReference type="PANTHER" id="PTHR47959:SF1">
    <property type="entry name" value="ATP-DEPENDENT RNA HELICASE DBPA"/>
    <property type="match status" value="1"/>
</dbReference>
<dbReference type="InterPro" id="IPR014001">
    <property type="entry name" value="Helicase_ATP-bd"/>
</dbReference>
<dbReference type="InterPro" id="IPR012677">
    <property type="entry name" value="Nucleotide-bd_a/b_plait_sf"/>
</dbReference>
<dbReference type="SMART" id="SM00487">
    <property type="entry name" value="DEXDc"/>
    <property type="match status" value="1"/>
</dbReference>
<dbReference type="Gene3D" id="3.30.70.330">
    <property type="match status" value="1"/>
</dbReference>
<evidence type="ECO:0000256" key="6">
    <source>
        <dbReference type="PROSITE-ProRule" id="PRU00552"/>
    </source>
</evidence>
<dbReference type="GO" id="GO:0005829">
    <property type="term" value="C:cytosol"/>
    <property type="evidence" value="ECO:0007669"/>
    <property type="project" value="TreeGrafter"/>
</dbReference>